<sequence>MTLTVCWWISRKGTVTRLNWRSRHTLANTQSSGEHINSNSLSETLLSGGDTPTAHKRYERNRRTAAISDRHHTRSATSNALTNASQSVSQFDTFATVSHARVARSPYVNELRFSVND</sequence>
<proteinExistence type="predicted"/>
<dbReference type="EMBL" id="UYRV01007085">
    <property type="protein sequence ID" value="VDK54281.1"/>
    <property type="molecule type" value="Genomic_DNA"/>
</dbReference>
<gene>
    <name evidence="2" type="ORF">CGOC_LOCUS2962</name>
</gene>
<keyword evidence="3" id="KW-1185">Reference proteome</keyword>
<dbReference type="AlphaFoldDB" id="A0A3P6SJS0"/>
<evidence type="ECO:0000313" key="3">
    <source>
        <dbReference type="Proteomes" id="UP000271889"/>
    </source>
</evidence>
<name>A0A3P6SJS0_CYLGO</name>
<organism evidence="2 3">
    <name type="scientific">Cylicostephanus goldi</name>
    <name type="common">Nematode worm</name>
    <dbReference type="NCBI Taxonomy" id="71465"/>
    <lineage>
        <taxon>Eukaryota</taxon>
        <taxon>Metazoa</taxon>
        <taxon>Ecdysozoa</taxon>
        <taxon>Nematoda</taxon>
        <taxon>Chromadorea</taxon>
        <taxon>Rhabditida</taxon>
        <taxon>Rhabditina</taxon>
        <taxon>Rhabditomorpha</taxon>
        <taxon>Strongyloidea</taxon>
        <taxon>Strongylidae</taxon>
        <taxon>Cylicostephanus</taxon>
    </lineage>
</organism>
<protein>
    <submittedName>
        <fullName evidence="2">Uncharacterized protein</fullName>
    </submittedName>
</protein>
<feature type="compositionally biased region" description="Polar residues" evidence="1">
    <location>
        <begin position="27"/>
        <end position="45"/>
    </location>
</feature>
<evidence type="ECO:0000256" key="1">
    <source>
        <dbReference type="SAM" id="MobiDB-lite"/>
    </source>
</evidence>
<feature type="region of interest" description="Disordered" evidence="1">
    <location>
        <begin position="27"/>
        <end position="82"/>
    </location>
</feature>
<evidence type="ECO:0000313" key="2">
    <source>
        <dbReference type="EMBL" id="VDK54281.1"/>
    </source>
</evidence>
<accession>A0A3P6SJS0</accession>
<dbReference type="Proteomes" id="UP000271889">
    <property type="component" value="Unassembled WGS sequence"/>
</dbReference>
<reference evidence="2 3" key="1">
    <citation type="submission" date="2018-11" db="EMBL/GenBank/DDBJ databases">
        <authorList>
            <consortium name="Pathogen Informatics"/>
        </authorList>
    </citation>
    <scope>NUCLEOTIDE SEQUENCE [LARGE SCALE GENOMIC DNA]</scope>
</reference>